<reference evidence="2" key="1">
    <citation type="submission" date="2020-03" db="EMBL/GenBank/DDBJ databases">
        <authorList>
            <person name="Weist P."/>
        </authorList>
    </citation>
    <scope>NUCLEOTIDE SEQUENCE</scope>
</reference>
<protein>
    <submittedName>
        <fullName evidence="2">Uncharacterized protein</fullName>
    </submittedName>
</protein>
<dbReference type="Proteomes" id="UP001153269">
    <property type="component" value="Unassembled WGS sequence"/>
</dbReference>
<proteinExistence type="predicted"/>
<comment type="caution">
    <text evidence="2">The sequence shown here is derived from an EMBL/GenBank/DDBJ whole genome shotgun (WGS) entry which is preliminary data.</text>
</comment>
<sequence>MAVQREGGRGEADGVMGSWADRDEAPRRSGDSSTPNPTPLKVKVLIAIKDLTDTLAAIIYDTVSSFRCLFALQPERAPMPMHTHITPHTPTPTLDPLEAITQPSFFGAS</sequence>
<evidence type="ECO:0000256" key="1">
    <source>
        <dbReference type="SAM" id="MobiDB-lite"/>
    </source>
</evidence>
<gene>
    <name evidence="2" type="ORF">PLEPLA_LOCUS44169</name>
</gene>
<evidence type="ECO:0000313" key="2">
    <source>
        <dbReference type="EMBL" id="CAB1456385.1"/>
    </source>
</evidence>
<evidence type="ECO:0000313" key="3">
    <source>
        <dbReference type="Proteomes" id="UP001153269"/>
    </source>
</evidence>
<dbReference type="AlphaFoldDB" id="A0A9N7VY58"/>
<feature type="compositionally biased region" description="Basic and acidic residues" evidence="1">
    <location>
        <begin position="1"/>
        <end position="12"/>
    </location>
</feature>
<feature type="region of interest" description="Disordered" evidence="1">
    <location>
        <begin position="1"/>
        <end position="39"/>
    </location>
</feature>
<dbReference type="EMBL" id="CADEAL010004295">
    <property type="protein sequence ID" value="CAB1456385.1"/>
    <property type="molecule type" value="Genomic_DNA"/>
</dbReference>
<feature type="compositionally biased region" description="Low complexity" evidence="1">
    <location>
        <begin position="79"/>
        <end position="92"/>
    </location>
</feature>
<feature type="region of interest" description="Disordered" evidence="1">
    <location>
        <begin position="79"/>
        <end position="100"/>
    </location>
</feature>
<name>A0A9N7VY58_PLEPL</name>
<keyword evidence="3" id="KW-1185">Reference proteome</keyword>
<accession>A0A9N7VY58</accession>
<feature type="compositionally biased region" description="Basic and acidic residues" evidence="1">
    <location>
        <begin position="20"/>
        <end position="30"/>
    </location>
</feature>
<organism evidence="2 3">
    <name type="scientific">Pleuronectes platessa</name>
    <name type="common">European plaice</name>
    <dbReference type="NCBI Taxonomy" id="8262"/>
    <lineage>
        <taxon>Eukaryota</taxon>
        <taxon>Metazoa</taxon>
        <taxon>Chordata</taxon>
        <taxon>Craniata</taxon>
        <taxon>Vertebrata</taxon>
        <taxon>Euteleostomi</taxon>
        <taxon>Actinopterygii</taxon>
        <taxon>Neopterygii</taxon>
        <taxon>Teleostei</taxon>
        <taxon>Neoteleostei</taxon>
        <taxon>Acanthomorphata</taxon>
        <taxon>Carangaria</taxon>
        <taxon>Pleuronectiformes</taxon>
        <taxon>Pleuronectoidei</taxon>
        <taxon>Pleuronectidae</taxon>
        <taxon>Pleuronectes</taxon>
    </lineage>
</organism>